<dbReference type="Pfam" id="PF02492">
    <property type="entry name" value="cobW"/>
    <property type="match status" value="1"/>
</dbReference>
<keyword evidence="2" id="KW-0378">Hydrolase</keyword>
<dbReference type="InterPro" id="IPR011629">
    <property type="entry name" value="CobW-like_C"/>
</dbReference>
<evidence type="ECO:0000256" key="3">
    <source>
        <dbReference type="ARBA" id="ARBA00023186"/>
    </source>
</evidence>
<organism evidence="8 9">
    <name type="scientific">Gaopeijia maritima</name>
    <dbReference type="NCBI Taxonomy" id="3119007"/>
    <lineage>
        <taxon>Bacteria</taxon>
        <taxon>Pseudomonadati</taxon>
        <taxon>Gemmatimonadota</taxon>
        <taxon>Longimicrobiia</taxon>
        <taxon>Gaopeijiales</taxon>
        <taxon>Gaopeijiaceae</taxon>
        <taxon>Gaopeijia</taxon>
    </lineage>
</organism>
<dbReference type="PANTHER" id="PTHR13748">
    <property type="entry name" value="COBW-RELATED"/>
    <property type="match status" value="1"/>
</dbReference>
<comment type="caution">
    <text evidence="8">The sequence shown here is derived from an EMBL/GenBank/DDBJ whole genome shotgun (WGS) entry which is preliminary data.</text>
</comment>
<evidence type="ECO:0000256" key="1">
    <source>
        <dbReference type="ARBA" id="ARBA00022741"/>
    </source>
</evidence>
<sequence length="322" mass="35671">MASYRTPLVLIGGFLGAGKTTLLRSLVTRLRSDGLDPHVILNDYGNAEIDASSLEMSRGRVTPIAGSCICCGSQAELIHALRRAPLQRHSAMLLEANGTADTTEIIELLTADRRVGRYTLPVQAAVVDAARWQRRDWNDRLERVQVQTARFVHLTRLAEVSPARRRAVEASIRTLAPRARFASVDEIAGAIRELSRLADSLPPRRFDTSNERVASAVSSASEHEARHHFSSLEVPFPDPVDEGALRKALSELSPEVLRIKGIVRLKGRDEPVYVQRTDRPGSLDFFPVRVNTELETLLVLIGVGLDARVTQPLTRFSHRRSP</sequence>
<keyword evidence="3" id="KW-0143">Chaperone</keyword>
<dbReference type="SUPFAM" id="SSF90002">
    <property type="entry name" value="Hypothetical protein YjiA, C-terminal domain"/>
    <property type="match status" value="1"/>
</dbReference>
<dbReference type="SUPFAM" id="SSF52540">
    <property type="entry name" value="P-loop containing nucleoside triphosphate hydrolases"/>
    <property type="match status" value="1"/>
</dbReference>
<comment type="catalytic activity">
    <reaction evidence="6">
        <text>GTP + H2O = GDP + phosphate + H(+)</text>
        <dbReference type="Rhea" id="RHEA:19669"/>
        <dbReference type="ChEBI" id="CHEBI:15377"/>
        <dbReference type="ChEBI" id="CHEBI:15378"/>
        <dbReference type="ChEBI" id="CHEBI:37565"/>
        <dbReference type="ChEBI" id="CHEBI:43474"/>
        <dbReference type="ChEBI" id="CHEBI:58189"/>
    </reaction>
    <physiologicalReaction direction="left-to-right" evidence="6">
        <dbReference type="Rhea" id="RHEA:19670"/>
    </physiologicalReaction>
</comment>
<reference evidence="8 9" key="1">
    <citation type="submission" date="2024-02" db="EMBL/GenBank/DDBJ databases">
        <title>A novel Gemmatimonadota bacterium.</title>
        <authorList>
            <person name="Du Z.-J."/>
            <person name="Ye Y.-Q."/>
        </authorList>
    </citation>
    <scope>NUCLEOTIDE SEQUENCE [LARGE SCALE GENOMIC DNA]</scope>
    <source>
        <strain evidence="8 9">DH-20</strain>
    </source>
</reference>
<keyword evidence="1" id="KW-0547">Nucleotide-binding</keyword>
<dbReference type="PANTHER" id="PTHR13748:SF62">
    <property type="entry name" value="COBW DOMAIN-CONTAINING PROTEIN"/>
    <property type="match status" value="1"/>
</dbReference>
<evidence type="ECO:0000256" key="5">
    <source>
        <dbReference type="ARBA" id="ARBA00045658"/>
    </source>
</evidence>
<dbReference type="Gene3D" id="3.40.50.300">
    <property type="entry name" value="P-loop containing nucleotide triphosphate hydrolases"/>
    <property type="match status" value="1"/>
</dbReference>
<comment type="function">
    <text evidence="5">Zinc chaperone that directly transfers zinc cofactor to target proteins, thereby activating them. Zinc is transferred from the CXCC motif in the GTPase domain to the zinc binding site in target proteins in a process requiring GTP hydrolysis.</text>
</comment>
<comment type="similarity">
    <text evidence="4">Belongs to the SIMIBI class G3E GTPase family. ZNG1 subfamily.</text>
</comment>
<dbReference type="Gene3D" id="3.30.1220.10">
    <property type="entry name" value="CobW-like, C-terminal domain"/>
    <property type="match status" value="1"/>
</dbReference>
<dbReference type="RefSeq" id="WP_405283755.1">
    <property type="nucleotide sequence ID" value="NZ_CP144380.1"/>
</dbReference>
<feature type="domain" description="CobW C-terminal" evidence="7">
    <location>
        <begin position="229"/>
        <end position="317"/>
    </location>
</feature>
<dbReference type="SMART" id="SM00833">
    <property type="entry name" value="CobW_C"/>
    <property type="match status" value="1"/>
</dbReference>
<protein>
    <submittedName>
        <fullName evidence="8">GTP-binding protein</fullName>
    </submittedName>
</protein>
<accession>A0ABU9EB83</accession>
<dbReference type="InterPro" id="IPR027417">
    <property type="entry name" value="P-loop_NTPase"/>
</dbReference>
<proteinExistence type="inferred from homology"/>
<evidence type="ECO:0000256" key="2">
    <source>
        <dbReference type="ARBA" id="ARBA00022801"/>
    </source>
</evidence>
<evidence type="ECO:0000256" key="4">
    <source>
        <dbReference type="ARBA" id="ARBA00034320"/>
    </source>
</evidence>
<dbReference type="EMBL" id="JBBHLI010000007">
    <property type="protein sequence ID" value="MEK9501801.1"/>
    <property type="molecule type" value="Genomic_DNA"/>
</dbReference>
<keyword evidence="9" id="KW-1185">Reference proteome</keyword>
<evidence type="ECO:0000259" key="7">
    <source>
        <dbReference type="SMART" id="SM00833"/>
    </source>
</evidence>
<evidence type="ECO:0000313" key="8">
    <source>
        <dbReference type="EMBL" id="MEK9501801.1"/>
    </source>
</evidence>
<dbReference type="Proteomes" id="UP001484239">
    <property type="component" value="Unassembled WGS sequence"/>
</dbReference>
<dbReference type="InterPro" id="IPR036627">
    <property type="entry name" value="CobW-likC_sf"/>
</dbReference>
<dbReference type="Pfam" id="PF07683">
    <property type="entry name" value="CobW_C"/>
    <property type="match status" value="1"/>
</dbReference>
<dbReference type="InterPro" id="IPR051316">
    <property type="entry name" value="Zinc-reg_GTPase_activator"/>
</dbReference>
<evidence type="ECO:0000256" key="6">
    <source>
        <dbReference type="ARBA" id="ARBA00049117"/>
    </source>
</evidence>
<name>A0ABU9EB83_9BACT</name>
<gene>
    <name evidence="8" type="ORF">WI372_12490</name>
</gene>
<dbReference type="InterPro" id="IPR003495">
    <property type="entry name" value="CobW/HypB/UreG_nucleotide-bd"/>
</dbReference>
<evidence type="ECO:0000313" key="9">
    <source>
        <dbReference type="Proteomes" id="UP001484239"/>
    </source>
</evidence>